<evidence type="ECO:0000256" key="1">
    <source>
        <dbReference type="SAM" id="MobiDB-lite"/>
    </source>
</evidence>
<dbReference type="InterPro" id="IPR005135">
    <property type="entry name" value="Endo/exonuclease/phosphatase"/>
</dbReference>
<protein>
    <recommendedName>
        <fullName evidence="2">Endonuclease/exonuclease/phosphatase domain-containing protein</fullName>
    </recommendedName>
</protein>
<dbReference type="AlphaFoldDB" id="A0A543AGV5"/>
<dbReference type="Pfam" id="PF03372">
    <property type="entry name" value="Exo_endo_phos"/>
    <property type="match status" value="1"/>
</dbReference>
<feature type="domain" description="Endonuclease/exonuclease/phosphatase" evidence="2">
    <location>
        <begin position="154"/>
        <end position="454"/>
    </location>
</feature>
<comment type="caution">
    <text evidence="3">The sequence shown here is derived from an EMBL/GenBank/DDBJ whole genome shotgun (WGS) entry which is preliminary data.</text>
</comment>
<organism evidence="3 4">
    <name type="scientific">Enteractinococcus coprophilus</name>
    <dbReference type="NCBI Taxonomy" id="1027633"/>
    <lineage>
        <taxon>Bacteria</taxon>
        <taxon>Bacillati</taxon>
        <taxon>Actinomycetota</taxon>
        <taxon>Actinomycetes</taxon>
        <taxon>Micrococcales</taxon>
        <taxon>Micrococcaceae</taxon>
    </lineage>
</organism>
<dbReference type="Proteomes" id="UP000319746">
    <property type="component" value="Unassembled WGS sequence"/>
</dbReference>
<evidence type="ECO:0000313" key="3">
    <source>
        <dbReference type="EMBL" id="TQL71746.1"/>
    </source>
</evidence>
<dbReference type="Gene3D" id="3.60.10.10">
    <property type="entry name" value="Endonuclease/exonuclease/phosphatase"/>
    <property type="match status" value="1"/>
</dbReference>
<keyword evidence="4" id="KW-1185">Reference proteome</keyword>
<dbReference type="GO" id="GO:0003824">
    <property type="term" value="F:catalytic activity"/>
    <property type="evidence" value="ECO:0007669"/>
    <property type="project" value="InterPro"/>
</dbReference>
<dbReference type="SUPFAM" id="SSF56219">
    <property type="entry name" value="DNase I-like"/>
    <property type="match status" value="1"/>
</dbReference>
<dbReference type="InterPro" id="IPR036691">
    <property type="entry name" value="Endo/exonu/phosph_ase_sf"/>
</dbReference>
<accession>A0A543AGV5</accession>
<gene>
    <name evidence="3" type="ORF">FB556_2247</name>
</gene>
<reference evidence="3 4" key="1">
    <citation type="submission" date="2019-06" db="EMBL/GenBank/DDBJ databases">
        <title>Sequencing the genomes of 1000 actinobacteria strains.</title>
        <authorList>
            <person name="Klenk H.-P."/>
        </authorList>
    </citation>
    <scope>NUCLEOTIDE SEQUENCE [LARGE SCALE GENOMIC DNA]</scope>
    <source>
        <strain evidence="3 4">DSM 24083</strain>
    </source>
</reference>
<proteinExistence type="predicted"/>
<sequence>MPMRLCENLRISSKLRKPNLNFSRIHWASKLADMHNFRSVFRVQKTALIAAAAGCLALSFASPIQAAVADEAGTAPDLGYCPRPEADVTADGAREMIGEEPAAEEAGGEVLPADAVPVLESPQPDSLRVATYNAALTRDSAGDLLEDLSAPGAEDATEVARIIQTVRPDVLVLTGIDADAGENIAKAFNTNYLAVGSEEFAGITYPYLYANQTNAGVDSGADLDRDGTIGGPGDALGYGEFPGQSSMIVYSMYPLDADKIRDFSSMPWESMPDNSIPKNLTDLERNILPLSSVAHWDIPVAVEGETLHVLASAAADVSTSPHGQARNNDQIRFWQDYLESDTEYILDHRGDRGPLEDDAAFVIAGSLKADPEDNGPSTSDTIAELLKSDALIDPQQEHTLPPNVLGRGVLPNNPDAEHHTAPDPDNAGQTYRADYVLPGADLTVTDAGVFETGNERTDVYRSTFGMQSPENTHHMVWADIAIGE</sequence>
<name>A0A543AGV5_9MICC</name>
<evidence type="ECO:0000259" key="2">
    <source>
        <dbReference type="Pfam" id="PF03372"/>
    </source>
</evidence>
<dbReference type="EMBL" id="VFOU01000003">
    <property type="protein sequence ID" value="TQL71746.1"/>
    <property type="molecule type" value="Genomic_DNA"/>
</dbReference>
<feature type="region of interest" description="Disordered" evidence="1">
    <location>
        <begin position="394"/>
        <end position="429"/>
    </location>
</feature>
<evidence type="ECO:0000313" key="4">
    <source>
        <dbReference type="Proteomes" id="UP000319746"/>
    </source>
</evidence>